<accession>A0A502CF08</accession>
<proteinExistence type="predicted"/>
<comment type="caution">
    <text evidence="1">The sequence shown here is derived from an EMBL/GenBank/DDBJ whole genome shotgun (WGS) entry which is preliminary data.</text>
</comment>
<gene>
    <name evidence="1" type="ORF">EAH88_02160</name>
</gene>
<dbReference type="AlphaFoldDB" id="A0A502CF08"/>
<organism evidence="1 2">
    <name type="scientific">Rhodanobacter glycinis</name>
    <dbReference type="NCBI Taxonomy" id="582702"/>
    <lineage>
        <taxon>Bacteria</taxon>
        <taxon>Pseudomonadati</taxon>
        <taxon>Pseudomonadota</taxon>
        <taxon>Gammaproteobacteria</taxon>
        <taxon>Lysobacterales</taxon>
        <taxon>Rhodanobacteraceae</taxon>
        <taxon>Rhodanobacter</taxon>
    </lineage>
</organism>
<reference evidence="1 2" key="1">
    <citation type="journal article" date="2019" name="Environ. Microbiol.">
        <title>Species interactions and distinct microbial communities in high Arctic permafrost affected cryosols are associated with the CH4 and CO2 gas fluxes.</title>
        <authorList>
            <person name="Altshuler I."/>
            <person name="Hamel J."/>
            <person name="Turney S."/>
            <person name="Magnuson E."/>
            <person name="Levesque R."/>
            <person name="Greer C."/>
            <person name="Whyte L.G."/>
        </authorList>
    </citation>
    <scope>NUCLEOTIDE SEQUENCE [LARGE SCALE GENOMIC DNA]</scope>
    <source>
        <strain evidence="1 2">S13Y</strain>
    </source>
</reference>
<keyword evidence="2" id="KW-1185">Reference proteome</keyword>
<evidence type="ECO:0000313" key="1">
    <source>
        <dbReference type="EMBL" id="TPG11363.1"/>
    </source>
</evidence>
<protein>
    <submittedName>
        <fullName evidence="1">Uncharacterized protein</fullName>
    </submittedName>
</protein>
<name>A0A502CF08_9GAMM</name>
<dbReference type="Proteomes" id="UP000319486">
    <property type="component" value="Unassembled WGS sequence"/>
</dbReference>
<dbReference type="EMBL" id="RCZO01000001">
    <property type="protein sequence ID" value="TPG11363.1"/>
    <property type="molecule type" value="Genomic_DNA"/>
</dbReference>
<evidence type="ECO:0000313" key="2">
    <source>
        <dbReference type="Proteomes" id="UP000319486"/>
    </source>
</evidence>
<sequence>MQRSVERSRAAALANIDQEKCKAEGGAVRGVGMFGTPACVKPFPDAGKVCSDRSECQGLCKAPESSVVGSRSIGTCQKDAQDIYGCYDKIEAGTVVAGMCFD</sequence>